<comment type="caution">
    <text evidence="1">The sequence shown here is derived from an EMBL/GenBank/DDBJ whole genome shotgun (WGS) entry which is preliminary data.</text>
</comment>
<keyword evidence="2" id="KW-1185">Reference proteome</keyword>
<gene>
    <name evidence="1" type="ORF">CVT26_014544</name>
</gene>
<accession>A0A409W377</accession>
<evidence type="ECO:0000313" key="1">
    <source>
        <dbReference type="EMBL" id="PPQ72935.1"/>
    </source>
</evidence>
<protein>
    <submittedName>
        <fullName evidence="1">Uncharacterized protein</fullName>
    </submittedName>
</protein>
<sequence length="532" mass="60426">MASCARCEKILGAADREDVYPLCQSSPAEYCSLCQELAGMNDEIERVTSILHDLFDKRDKLRGQLNNTHPSIIDRLPVEVAAKIFVSYVSDIESWKVSPLKLGAISRRWRQIAWSTPALWSDIAFYFHSNHVTQSHLEIVEEWLARVANHPLTIRLLGYNVRESDPHLHQFYPLIDLLKRHCNQWYDLYVALPTSLIVRLGGPTCVARNLHLLSIGPNDNTELILPTFSHIAPENFKSFGPLSDTIDLDWSRATDINITSIYVDQILLILRQSPNLLKCCFDDIDARNVSAPTTAYQHVTHSSLKSLRIRMASEAGMGLFLNNVTFPTLRDLRIRDWASHPGPANMLRSLIIRSGSALKTMRLETLNVTAEELIALTEVTRSLETLRIYPRRDAGDGQLEAFYRALQAHLPSNSSSGPVREVPLLPLLRSFEWKGHAAFPWDSILAFLVPLSADGEVSRRPLERIEIVCRGFFIDSPEVRLSDNIISELSPFQDEVEFHFKVREDLGDELDLWFMTRDYYRGNLGEGGSDTY</sequence>
<evidence type="ECO:0000313" key="2">
    <source>
        <dbReference type="Proteomes" id="UP000284706"/>
    </source>
</evidence>
<reference evidence="1 2" key="1">
    <citation type="journal article" date="2018" name="Evol. Lett.">
        <title>Horizontal gene cluster transfer increased hallucinogenic mushroom diversity.</title>
        <authorList>
            <person name="Reynolds H.T."/>
            <person name="Vijayakumar V."/>
            <person name="Gluck-Thaler E."/>
            <person name="Korotkin H.B."/>
            <person name="Matheny P.B."/>
            <person name="Slot J.C."/>
        </authorList>
    </citation>
    <scope>NUCLEOTIDE SEQUENCE [LARGE SCALE GENOMIC DNA]</scope>
    <source>
        <strain evidence="1 2">SRW20</strain>
    </source>
</reference>
<proteinExistence type="predicted"/>
<name>A0A409W377_9AGAR</name>
<dbReference type="Proteomes" id="UP000284706">
    <property type="component" value="Unassembled WGS sequence"/>
</dbReference>
<dbReference type="InParanoid" id="A0A409W377"/>
<dbReference type="OrthoDB" id="2269034at2759"/>
<dbReference type="EMBL" id="NHYE01005432">
    <property type="protein sequence ID" value="PPQ72935.1"/>
    <property type="molecule type" value="Genomic_DNA"/>
</dbReference>
<dbReference type="AlphaFoldDB" id="A0A409W377"/>
<organism evidence="1 2">
    <name type="scientific">Gymnopilus dilepis</name>
    <dbReference type="NCBI Taxonomy" id="231916"/>
    <lineage>
        <taxon>Eukaryota</taxon>
        <taxon>Fungi</taxon>
        <taxon>Dikarya</taxon>
        <taxon>Basidiomycota</taxon>
        <taxon>Agaricomycotina</taxon>
        <taxon>Agaricomycetes</taxon>
        <taxon>Agaricomycetidae</taxon>
        <taxon>Agaricales</taxon>
        <taxon>Agaricineae</taxon>
        <taxon>Hymenogastraceae</taxon>
        <taxon>Gymnopilus</taxon>
    </lineage>
</organism>